<evidence type="ECO:0000256" key="1">
    <source>
        <dbReference type="SAM" id="MobiDB-lite"/>
    </source>
</evidence>
<accession>A0ABR4CZC9</accession>
<organism evidence="2 3">
    <name type="scientific">Oculimacula yallundae</name>
    <dbReference type="NCBI Taxonomy" id="86028"/>
    <lineage>
        <taxon>Eukaryota</taxon>
        <taxon>Fungi</taxon>
        <taxon>Dikarya</taxon>
        <taxon>Ascomycota</taxon>
        <taxon>Pezizomycotina</taxon>
        <taxon>Leotiomycetes</taxon>
        <taxon>Helotiales</taxon>
        <taxon>Ploettnerulaceae</taxon>
        <taxon>Oculimacula</taxon>
    </lineage>
</organism>
<feature type="compositionally biased region" description="Polar residues" evidence="1">
    <location>
        <begin position="1"/>
        <end position="19"/>
    </location>
</feature>
<name>A0ABR4CZC9_9HELO</name>
<evidence type="ECO:0000313" key="3">
    <source>
        <dbReference type="Proteomes" id="UP001595075"/>
    </source>
</evidence>
<comment type="caution">
    <text evidence="2">The sequence shown here is derived from an EMBL/GenBank/DDBJ whole genome shotgun (WGS) entry which is preliminary data.</text>
</comment>
<evidence type="ECO:0000313" key="2">
    <source>
        <dbReference type="EMBL" id="KAL2074927.1"/>
    </source>
</evidence>
<proteinExistence type="predicted"/>
<gene>
    <name evidence="2" type="ORF">VTL71DRAFT_8707</name>
</gene>
<sequence length="222" mass="25223">MSTFTSQPQDEVTSITSRVKSLKLDPPSTPQTTTICHSCRPRCLSLSPYKRAASSLDHWDRATEDLLEIPPTPPKNTDNDDGMSDEGIFHLELDESEQEEEIDAVQNAEDNILGALRCYMFNLRMGNLVTGDKVDTEVATTLHKLLSSPEKPCESLRHMENIFKDIDELEISDEQRLVTELENYIRKIRENAARPSKDTVSIAIEIIEWSKEQGVTTGEEWW</sequence>
<keyword evidence="3" id="KW-1185">Reference proteome</keyword>
<dbReference type="EMBL" id="JAZHXI010000002">
    <property type="protein sequence ID" value="KAL2074927.1"/>
    <property type="molecule type" value="Genomic_DNA"/>
</dbReference>
<protein>
    <submittedName>
        <fullName evidence="2">Uncharacterized protein</fullName>
    </submittedName>
</protein>
<feature type="region of interest" description="Disordered" evidence="1">
    <location>
        <begin position="1"/>
        <end position="31"/>
    </location>
</feature>
<reference evidence="2 3" key="1">
    <citation type="journal article" date="2024" name="Commun. Biol.">
        <title>Comparative genomic analysis of thermophilic fungi reveals convergent evolutionary adaptations and gene losses.</title>
        <authorList>
            <person name="Steindorff A.S."/>
            <person name="Aguilar-Pontes M.V."/>
            <person name="Robinson A.J."/>
            <person name="Andreopoulos B."/>
            <person name="LaButti K."/>
            <person name="Kuo A."/>
            <person name="Mondo S."/>
            <person name="Riley R."/>
            <person name="Otillar R."/>
            <person name="Haridas S."/>
            <person name="Lipzen A."/>
            <person name="Grimwood J."/>
            <person name="Schmutz J."/>
            <person name="Clum A."/>
            <person name="Reid I.D."/>
            <person name="Moisan M.C."/>
            <person name="Butler G."/>
            <person name="Nguyen T.T.M."/>
            <person name="Dewar K."/>
            <person name="Conant G."/>
            <person name="Drula E."/>
            <person name="Henrissat B."/>
            <person name="Hansel C."/>
            <person name="Singer S."/>
            <person name="Hutchinson M.I."/>
            <person name="de Vries R.P."/>
            <person name="Natvig D.O."/>
            <person name="Powell A.J."/>
            <person name="Tsang A."/>
            <person name="Grigoriev I.V."/>
        </authorList>
    </citation>
    <scope>NUCLEOTIDE SEQUENCE [LARGE SCALE GENOMIC DNA]</scope>
    <source>
        <strain evidence="2 3">CBS 494.80</strain>
    </source>
</reference>
<dbReference type="Proteomes" id="UP001595075">
    <property type="component" value="Unassembled WGS sequence"/>
</dbReference>